<gene>
    <name evidence="1" type="ORF">Zmor_003743</name>
</gene>
<evidence type="ECO:0000313" key="1">
    <source>
        <dbReference type="EMBL" id="KAJ3640449.1"/>
    </source>
</evidence>
<comment type="caution">
    <text evidence="1">The sequence shown here is derived from an EMBL/GenBank/DDBJ whole genome shotgun (WGS) entry which is preliminary data.</text>
</comment>
<accession>A0AA38M2B8</accession>
<dbReference type="InterPro" id="IPR012337">
    <property type="entry name" value="RNaseH-like_sf"/>
</dbReference>
<dbReference type="GO" id="GO:0003676">
    <property type="term" value="F:nucleic acid binding"/>
    <property type="evidence" value="ECO:0007669"/>
    <property type="project" value="InterPro"/>
</dbReference>
<dbReference type="Proteomes" id="UP001168821">
    <property type="component" value="Unassembled WGS sequence"/>
</dbReference>
<dbReference type="AlphaFoldDB" id="A0AA38M2B8"/>
<dbReference type="EMBL" id="JALNTZ010000010">
    <property type="protein sequence ID" value="KAJ3640449.1"/>
    <property type="molecule type" value="Genomic_DNA"/>
</dbReference>
<evidence type="ECO:0000313" key="2">
    <source>
        <dbReference type="Proteomes" id="UP001168821"/>
    </source>
</evidence>
<organism evidence="1 2">
    <name type="scientific">Zophobas morio</name>
    <dbReference type="NCBI Taxonomy" id="2755281"/>
    <lineage>
        <taxon>Eukaryota</taxon>
        <taxon>Metazoa</taxon>
        <taxon>Ecdysozoa</taxon>
        <taxon>Arthropoda</taxon>
        <taxon>Hexapoda</taxon>
        <taxon>Insecta</taxon>
        <taxon>Pterygota</taxon>
        <taxon>Neoptera</taxon>
        <taxon>Endopterygota</taxon>
        <taxon>Coleoptera</taxon>
        <taxon>Polyphaga</taxon>
        <taxon>Cucujiformia</taxon>
        <taxon>Tenebrionidae</taxon>
        <taxon>Zophobas</taxon>
    </lineage>
</organism>
<sequence>MGDLPAMRVSESKPFSCVGVDYGGPFSVSVARIRGASVIKAYLCLFICFATKAVHLEVASSLSTDAFIAALRRFVSRRGRCTHIFSDCGTNFSEANREFVKTMRTAAES</sequence>
<keyword evidence="2" id="KW-1185">Reference proteome</keyword>
<dbReference type="PANTHER" id="PTHR47331">
    <property type="entry name" value="PHD-TYPE DOMAIN-CONTAINING PROTEIN"/>
    <property type="match status" value="1"/>
</dbReference>
<name>A0AA38M2B8_9CUCU</name>
<dbReference type="Gene3D" id="3.30.420.10">
    <property type="entry name" value="Ribonuclease H-like superfamily/Ribonuclease H"/>
    <property type="match status" value="1"/>
</dbReference>
<protein>
    <recommendedName>
        <fullName evidence="3">Integrase catalytic domain-containing protein</fullName>
    </recommendedName>
</protein>
<dbReference type="InterPro" id="IPR036397">
    <property type="entry name" value="RNaseH_sf"/>
</dbReference>
<dbReference type="SUPFAM" id="SSF53098">
    <property type="entry name" value="Ribonuclease H-like"/>
    <property type="match status" value="1"/>
</dbReference>
<reference evidence="1" key="1">
    <citation type="journal article" date="2023" name="G3 (Bethesda)">
        <title>Whole genome assemblies of Zophobas morio and Tenebrio molitor.</title>
        <authorList>
            <person name="Kaur S."/>
            <person name="Stinson S.A."/>
            <person name="diCenzo G.C."/>
        </authorList>
    </citation>
    <scope>NUCLEOTIDE SEQUENCE</scope>
    <source>
        <strain evidence="1">QUZm001</strain>
    </source>
</reference>
<dbReference type="PANTHER" id="PTHR47331:SF1">
    <property type="entry name" value="GAG-LIKE PROTEIN"/>
    <property type="match status" value="1"/>
</dbReference>
<evidence type="ECO:0008006" key="3">
    <source>
        <dbReference type="Google" id="ProtNLM"/>
    </source>
</evidence>
<proteinExistence type="predicted"/>